<name>A0A4U9Z7W1_STRAP</name>
<reference evidence="1 2" key="1">
    <citation type="submission" date="2019-05" db="EMBL/GenBank/DDBJ databases">
        <authorList>
            <consortium name="Pathogen Informatics"/>
        </authorList>
    </citation>
    <scope>NUCLEOTIDE SEQUENCE [LARGE SCALE GENOMIC DNA]</scope>
    <source>
        <strain evidence="1 2">NCTC11062</strain>
    </source>
</reference>
<dbReference type="Pfam" id="PF04883">
    <property type="entry name" value="HK97-gp10_like"/>
    <property type="match status" value="1"/>
</dbReference>
<sequence>MQGANELIRKFQRLGGQHASQMVLTAVHQGAKFVQAEAKLRASANTGELRQSIKTRAKLEGNIAVGEVFVGVEHGIYVEFGTGPKGAANHSGVSPEINVSYRSTPWYVHESQIDVAPYHFAKRGEFYKIYGQPAQPYLYPALKDNEKKVQKIVANYVNKKIEELAR</sequence>
<evidence type="ECO:0000313" key="2">
    <source>
        <dbReference type="Proteomes" id="UP000403538"/>
    </source>
</evidence>
<protein>
    <submittedName>
        <fullName evidence="1">Phage protein, HK97 gp10 family</fullName>
    </submittedName>
</protein>
<dbReference type="InterPro" id="IPR010064">
    <property type="entry name" value="HK97-gp10_tail"/>
</dbReference>
<accession>A0A4U9Z7W1</accession>
<dbReference type="RefSeq" id="WP_143876579.1">
    <property type="nucleotide sequence ID" value="NZ_CABEID010000001.1"/>
</dbReference>
<dbReference type="AlphaFoldDB" id="A0A4U9Z7W1"/>
<evidence type="ECO:0000313" key="1">
    <source>
        <dbReference type="EMBL" id="VTS35805.1"/>
    </source>
</evidence>
<dbReference type="EMBL" id="CABEID010000001">
    <property type="protein sequence ID" value="VTS35805.1"/>
    <property type="molecule type" value="Genomic_DNA"/>
</dbReference>
<proteinExistence type="predicted"/>
<organism evidence="1 2">
    <name type="scientific">Streptococcus anginosus</name>
    <dbReference type="NCBI Taxonomy" id="1328"/>
    <lineage>
        <taxon>Bacteria</taxon>
        <taxon>Bacillati</taxon>
        <taxon>Bacillota</taxon>
        <taxon>Bacilli</taxon>
        <taxon>Lactobacillales</taxon>
        <taxon>Streptococcaceae</taxon>
        <taxon>Streptococcus</taxon>
        <taxon>Streptococcus anginosus group</taxon>
    </lineage>
</organism>
<dbReference type="NCBIfam" id="TIGR01725">
    <property type="entry name" value="phge_HK97_gp10"/>
    <property type="match status" value="1"/>
</dbReference>
<dbReference type="Proteomes" id="UP000403538">
    <property type="component" value="Unassembled WGS sequence"/>
</dbReference>
<gene>
    <name evidence="1" type="ORF">NCTC11062_01119</name>
</gene>